<protein>
    <submittedName>
        <fullName evidence="7">SBF-domain-containing protein</fullName>
    </submittedName>
</protein>
<evidence type="ECO:0000313" key="8">
    <source>
        <dbReference type="Proteomes" id="UP000095751"/>
    </source>
</evidence>
<accession>A0A1E7FW33</accession>
<keyword evidence="3 6" id="KW-0812">Transmembrane</keyword>
<dbReference type="AlphaFoldDB" id="A0A1E7FW33"/>
<keyword evidence="8" id="KW-1185">Reference proteome</keyword>
<dbReference type="PANTHER" id="PTHR10361">
    <property type="entry name" value="SODIUM-BILE ACID COTRANSPORTER"/>
    <property type="match status" value="1"/>
</dbReference>
<feature type="transmembrane region" description="Helical" evidence="6">
    <location>
        <begin position="175"/>
        <end position="201"/>
    </location>
</feature>
<dbReference type="Proteomes" id="UP000095751">
    <property type="component" value="Unassembled WGS sequence"/>
</dbReference>
<organism evidence="7 8">
    <name type="scientific">Fragilariopsis cylindrus CCMP1102</name>
    <dbReference type="NCBI Taxonomy" id="635003"/>
    <lineage>
        <taxon>Eukaryota</taxon>
        <taxon>Sar</taxon>
        <taxon>Stramenopiles</taxon>
        <taxon>Ochrophyta</taxon>
        <taxon>Bacillariophyta</taxon>
        <taxon>Bacillariophyceae</taxon>
        <taxon>Bacillariophycidae</taxon>
        <taxon>Bacillariales</taxon>
        <taxon>Bacillariaceae</taxon>
        <taxon>Fragilariopsis</taxon>
    </lineage>
</organism>
<dbReference type="GO" id="GO:0016020">
    <property type="term" value="C:membrane"/>
    <property type="evidence" value="ECO:0007669"/>
    <property type="project" value="UniProtKB-SubCell"/>
</dbReference>
<sequence length="269" mass="27596">MFAMGLTITPKDLTRAISYPSVLSINALLCFGVMPLLAGSIAKGLSYSSSQTIGLILLSSVGGGQASNLFTLIAGGDVALSIICTISTTLLGVIATPLLVHQLLGYTVDVNGYGVIKTIASLILLPILSGSFISTIFPKAIKKISPFLPALGIFSTLVLVAGGSSNTFVTTSTSLGLSLLVPSCLLSVLGAIIAWCVTSALKMDEQTKKTLVVETLSKSPTLAYVLAMKHFDLSAASIPAAAMVTLAVIGALVASIWATISSARTTTTK</sequence>
<dbReference type="InterPro" id="IPR004710">
    <property type="entry name" value="Bilac:Na_transpt"/>
</dbReference>
<dbReference type="InterPro" id="IPR002657">
    <property type="entry name" value="BilAc:Na_symport/Acr3"/>
</dbReference>
<feature type="transmembrane region" description="Helical" evidence="6">
    <location>
        <begin position="78"/>
        <end position="99"/>
    </location>
</feature>
<evidence type="ECO:0000313" key="7">
    <source>
        <dbReference type="EMBL" id="OEU22337.1"/>
    </source>
</evidence>
<dbReference type="InParanoid" id="A0A1E7FW33"/>
<proteinExistence type="inferred from homology"/>
<comment type="similarity">
    <text evidence="2">Belongs to the bile acid:sodium symporter (BASS) (TC 2.A.28) family.</text>
</comment>
<evidence type="ECO:0000256" key="3">
    <source>
        <dbReference type="ARBA" id="ARBA00022692"/>
    </source>
</evidence>
<dbReference type="EMBL" id="KV784353">
    <property type="protein sequence ID" value="OEU22337.1"/>
    <property type="molecule type" value="Genomic_DNA"/>
</dbReference>
<dbReference type="Gene3D" id="1.20.1530.20">
    <property type="match status" value="1"/>
</dbReference>
<gene>
    <name evidence="7" type="ORF">FRACYDRAFT_178753</name>
</gene>
<evidence type="ECO:0000256" key="1">
    <source>
        <dbReference type="ARBA" id="ARBA00004141"/>
    </source>
</evidence>
<comment type="subcellular location">
    <subcellularLocation>
        <location evidence="1">Membrane</location>
        <topology evidence="1">Multi-pass membrane protein</topology>
    </subcellularLocation>
</comment>
<evidence type="ECO:0000256" key="4">
    <source>
        <dbReference type="ARBA" id="ARBA00022989"/>
    </source>
</evidence>
<feature type="transmembrane region" description="Helical" evidence="6">
    <location>
        <begin position="21"/>
        <end position="41"/>
    </location>
</feature>
<keyword evidence="5 6" id="KW-0472">Membrane</keyword>
<dbReference type="Pfam" id="PF01758">
    <property type="entry name" value="SBF"/>
    <property type="match status" value="1"/>
</dbReference>
<evidence type="ECO:0000256" key="2">
    <source>
        <dbReference type="ARBA" id="ARBA00006528"/>
    </source>
</evidence>
<reference evidence="7 8" key="1">
    <citation type="submission" date="2016-09" db="EMBL/GenBank/DDBJ databases">
        <title>Extensive genetic diversity and differential bi-allelic expression allows diatom success in the polar Southern Ocean.</title>
        <authorList>
            <consortium name="DOE Joint Genome Institute"/>
            <person name="Mock T."/>
            <person name="Otillar R.P."/>
            <person name="Strauss J."/>
            <person name="Dupont C."/>
            <person name="Frickenhaus S."/>
            <person name="Maumus F."/>
            <person name="Mcmullan M."/>
            <person name="Sanges R."/>
            <person name="Schmutz J."/>
            <person name="Toseland A."/>
            <person name="Valas R."/>
            <person name="Veluchamy A."/>
            <person name="Ward B.J."/>
            <person name="Allen A."/>
            <person name="Barry K."/>
            <person name="Falciatore A."/>
            <person name="Ferrante M."/>
            <person name="Fortunato A.E."/>
            <person name="Gloeckner G."/>
            <person name="Gruber A."/>
            <person name="Hipkin R."/>
            <person name="Janech M."/>
            <person name="Kroth P."/>
            <person name="Leese F."/>
            <person name="Lindquist E."/>
            <person name="Lyon B.R."/>
            <person name="Martin J."/>
            <person name="Mayer C."/>
            <person name="Parker M."/>
            <person name="Quesneville H."/>
            <person name="Raymond J."/>
            <person name="Uhlig C."/>
            <person name="Valentin K.U."/>
            <person name="Worden A.Z."/>
            <person name="Armbrust E.V."/>
            <person name="Bowler C."/>
            <person name="Green B."/>
            <person name="Moulton V."/>
            <person name="Van Oosterhout C."/>
            <person name="Grigoriev I."/>
        </authorList>
    </citation>
    <scope>NUCLEOTIDE SEQUENCE [LARGE SCALE GENOMIC DNA]</scope>
    <source>
        <strain evidence="7 8">CCMP1102</strain>
    </source>
</reference>
<evidence type="ECO:0000256" key="6">
    <source>
        <dbReference type="SAM" id="Phobius"/>
    </source>
</evidence>
<feature type="transmembrane region" description="Helical" evidence="6">
    <location>
        <begin position="53"/>
        <end position="71"/>
    </location>
</feature>
<keyword evidence="4 6" id="KW-1133">Transmembrane helix</keyword>
<dbReference type="InterPro" id="IPR038770">
    <property type="entry name" value="Na+/solute_symporter_sf"/>
</dbReference>
<dbReference type="PANTHER" id="PTHR10361:SF30">
    <property type="entry name" value="SODIUM_METABOLITE COTRANSPORTER BASS6, CHLOROPLASTIC-RELATED"/>
    <property type="match status" value="1"/>
</dbReference>
<feature type="transmembrane region" description="Helical" evidence="6">
    <location>
        <begin position="119"/>
        <end position="137"/>
    </location>
</feature>
<feature type="transmembrane region" description="Helical" evidence="6">
    <location>
        <begin position="144"/>
        <end position="163"/>
    </location>
</feature>
<dbReference type="OrthoDB" id="203097at2759"/>
<feature type="transmembrane region" description="Helical" evidence="6">
    <location>
        <begin position="238"/>
        <end position="260"/>
    </location>
</feature>
<evidence type="ECO:0000256" key="5">
    <source>
        <dbReference type="ARBA" id="ARBA00023136"/>
    </source>
</evidence>
<name>A0A1E7FW33_9STRA</name>
<dbReference type="KEGG" id="fcy:FRACYDRAFT_178753"/>